<feature type="chain" id="PRO_5046369979" evidence="1">
    <location>
        <begin position="19"/>
        <end position="145"/>
    </location>
</feature>
<dbReference type="RefSeq" id="WP_309532906.1">
    <property type="nucleotide sequence ID" value="NZ_CP133721.1"/>
</dbReference>
<evidence type="ECO:0000256" key="1">
    <source>
        <dbReference type="SAM" id="SignalP"/>
    </source>
</evidence>
<feature type="signal peptide" evidence="1">
    <location>
        <begin position="1"/>
        <end position="18"/>
    </location>
</feature>
<gene>
    <name evidence="2" type="ORF">RF683_03975</name>
</gene>
<protein>
    <submittedName>
        <fullName evidence="2">Nuclear transport factor 2 family protein</fullName>
    </submittedName>
</protein>
<name>A0ABY9RD71_9FLAO</name>
<dbReference type="SUPFAM" id="SSF54427">
    <property type="entry name" value="NTF2-like"/>
    <property type="match status" value="1"/>
</dbReference>
<dbReference type="EMBL" id="CP133721">
    <property type="protein sequence ID" value="WMW78609.1"/>
    <property type="molecule type" value="Genomic_DNA"/>
</dbReference>
<dbReference type="Proteomes" id="UP001180481">
    <property type="component" value="Chromosome"/>
</dbReference>
<dbReference type="Gene3D" id="3.10.450.50">
    <property type="match status" value="1"/>
</dbReference>
<proteinExistence type="predicted"/>
<accession>A0ABY9RD71</accession>
<keyword evidence="3" id="KW-1185">Reference proteome</keyword>
<evidence type="ECO:0000313" key="2">
    <source>
        <dbReference type="EMBL" id="WMW78609.1"/>
    </source>
</evidence>
<reference evidence="2" key="1">
    <citation type="submission" date="2023-09" db="EMBL/GenBank/DDBJ databases">
        <title>Flavobacterium sp. 20NA77.7 isolated from freshwater.</title>
        <authorList>
            <person name="Le V."/>
            <person name="Ko S.-R."/>
            <person name="Ahn C.-Y."/>
            <person name="Oh H.-M."/>
        </authorList>
    </citation>
    <scope>NUCLEOTIDE SEQUENCE</scope>
    <source>
        <strain evidence="2">20NA77.7</strain>
    </source>
</reference>
<keyword evidence="1" id="KW-0732">Signal</keyword>
<dbReference type="InterPro" id="IPR032710">
    <property type="entry name" value="NTF2-like_dom_sf"/>
</dbReference>
<organism evidence="2 3">
    <name type="scientific">Flavobacterium nakdongensis</name>
    <dbReference type="NCBI Taxonomy" id="3073563"/>
    <lineage>
        <taxon>Bacteria</taxon>
        <taxon>Pseudomonadati</taxon>
        <taxon>Bacteroidota</taxon>
        <taxon>Flavobacteriia</taxon>
        <taxon>Flavobacteriales</taxon>
        <taxon>Flavobacteriaceae</taxon>
        <taxon>Flavobacterium</taxon>
    </lineage>
</organism>
<evidence type="ECO:0000313" key="3">
    <source>
        <dbReference type="Proteomes" id="UP001180481"/>
    </source>
</evidence>
<sequence length="145" mass="16843">MKKIIVLGLCLISVSMHAQEAKVKATIQTFFEGFHAKDTIKMKNFCHEKMLLQSINESTKGTKLIEEKATDFFKSMTKIPENIKFEERLLNFEVKIDGSMAHVWTPYEFYINGTYSHGGVNAFTLILENNQWKIVHLIDTRRKKK</sequence>